<feature type="domain" description="Kazal-like" evidence="3">
    <location>
        <begin position="466"/>
        <end position="509"/>
    </location>
</feature>
<feature type="domain" description="Kazal-like" evidence="3">
    <location>
        <begin position="729"/>
        <end position="773"/>
    </location>
</feature>
<reference evidence="4" key="1">
    <citation type="submission" date="2021-12" db="EMBL/GenBank/DDBJ databases">
        <authorList>
            <person name="Martin H S."/>
        </authorList>
    </citation>
    <scope>NUCLEOTIDE SEQUENCE</scope>
</reference>
<dbReference type="FunFam" id="3.30.60.30:FF:000045">
    <property type="entry name" value="Serine protease inhibitor dipetalogastin"/>
    <property type="match status" value="1"/>
</dbReference>
<accession>A0A8J9V9V2</accession>
<feature type="non-terminal residue" evidence="4">
    <location>
        <position position="888"/>
    </location>
</feature>
<dbReference type="AlphaFoldDB" id="A0A8J9V9V2"/>
<dbReference type="Pfam" id="PF00050">
    <property type="entry name" value="Kazal_1"/>
    <property type="match status" value="1"/>
</dbReference>
<gene>
    <name evidence="4" type="ORF">BINO364_LOCUS4526</name>
</gene>
<dbReference type="FunFam" id="3.30.60.30:FF:000044">
    <property type="entry name" value="Serine protease inhibitor dipetalogastin"/>
    <property type="match status" value="1"/>
</dbReference>
<dbReference type="InterPro" id="IPR050653">
    <property type="entry name" value="Prot_Inhib_GrowthFact_Antg"/>
</dbReference>
<dbReference type="FunFam" id="3.30.60.30:FF:000042">
    <property type="entry name" value="Serine protease inhibitor dipetalogastin"/>
    <property type="match status" value="1"/>
</dbReference>
<feature type="domain" description="Kazal-like" evidence="3">
    <location>
        <begin position="829"/>
        <end position="874"/>
    </location>
</feature>
<protein>
    <recommendedName>
        <fullName evidence="3">Kazal-like domain-containing protein</fullName>
    </recommendedName>
</protein>
<dbReference type="Pfam" id="PF07648">
    <property type="entry name" value="Kazal_2"/>
    <property type="match status" value="8"/>
</dbReference>
<dbReference type="OrthoDB" id="6614329at2759"/>
<feature type="compositionally biased region" description="Polar residues" evidence="2">
    <location>
        <begin position="1"/>
        <end position="14"/>
    </location>
</feature>
<keyword evidence="1" id="KW-1015">Disulfide bond</keyword>
<dbReference type="PANTHER" id="PTHR10913:SF79">
    <property type="entry name" value="GH09510P"/>
    <property type="match status" value="1"/>
</dbReference>
<feature type="domain" description="Kazal-like" evidence="3">
    <location>
        <begin position="518"/>
        <end position="563"/>
    </location>
</feature>
<keyword evidence="5" id="KW-1185">Reference proteome</keyword>
<evidence type="ECO:0000256" key="2">
    <source>
        <dbReference type="SAM" id="MobiDB-lite"/>
    </source>
</evidence>
<dbReference type="Gene3D" id="3.30.60.30">
    <property type="match status" value="9"/>
</dbReference>
<feature type="region of interest" description="Disordered" evidence="2">
    <location>
        <begin position="1"/>
        <end position="61"/>
    </location>
</feature>
<dbReference type="GO" id="GO:0030154">
    <property type="term" value="P:cell differentiation"/>
    <property type="evidence" value="ECO:0007669"/>
    <property type="project" value="TreeGrafter"/>
</dbReference>
<evidence type="ECO:0000259" key="3">
    <source>
        <dbReference type="SMART" id="SM00280"/>
    </source>
</evidence>
<feature type="domain" description="Kazal-like" evidence="3">
    <location>
        <begin position="568"/>
        <end position="611"/>
    </location>
</feature>
<name>A0A8J9V9V2_9NEOP</name>
<dbReference type="InterPro" id="IPR002350">
    <property type="entry name" value="Kazal_dom"/>
</dbReference>
<dbReference type="CDD" id="cd00104">
    <property type="entry name" value="KAZAL_FS"/>
    <property type="match status" value="7"/>
</dbReference>
<feature type="domain" description="Kazal-like" evidence="3">
    <location>
        <begin position="405"/>
        <end position="459"/>
    </location>
</feature>
<feature type="domain" description="Kazal-like" evidence="3">
    <location>
        <begin position="622"/>
        <end position="670"/>
    </location>
</feature>
<feature type="domain" description="Kazal-like" evidence="3">
    <location>
        <begin position="676"/>
        <end position="720"/>
    </location>
</feature>
<evidence type="ECO:0000313" key="4">
    <source>
        <dbReference type="EMBL" id="CAH0717983.1"/>
    </source>
</evidence>
<evidence type="ECO:0000313" key="5">
    <source>
        <dbReference type="Proteomes" id="UP000838878"/>
    </source>
</evidence>
<dbReference type="Proteomes" id="UP000838878">
    <property type="component" value="Chromosome 12"/>
</dbReference>
<dbReference type="GO" id="GO:0005576">
    <property type="term" value="C:extracellular region"/>
    <property type="evidence" value="ECO:0007669"/>
    <property type="project" value="TreeGrafter"/>
</dbReference>
<evidence type="ECO:0000256" key="1">
    <source>
        <dbReference type="ARBA" id="ARBA00023157"/>
    </source>
</evidence>
<feature type="domain" description="Kazal-like" evidence="3">
    <location>
        <begin position="778"/>
        <end position="821"/>
    </location>
</feature>
<dbReference type="FunFam" id="3.30.60.30:FF:000035">
    <property type="entry name" value="Serine protease inhibitor dipetalogastin"/>
    <property type="match status" value="1"/>
</dbReference>
<dbReference type="PANTHER" id="PTHR10913">
    <property type="entry name" value="FOLLISTATIN-RELATED"/>
    <property type="match status" value="1"/>
</dbReference>
<feature type="region of interest" description="Disordered" evidence="2">
    <location>
        <begin position="353"/>
        <end position="396"/>
    </location>
</feature>
<dbReference type="SUPFAM" id="SSF100895">
    <property type="entry name" value="Kazal-type serine protease inhibitors"/>
    <property type="match status" value="9"/>
</dbReference>
<dbReference type="EMBL" id="OV170232">
    <property type="protein sequence ID" value="CAH0717983.1"/>
    <property type="molecule type" value="Genomic_DNA"/>
</dbReference>
<dbReference type="SMART" id="SM00280">
    <property type="entry name" value="KAZAL"/>
    <property type="match status" value="9"/>
</dbReference>
<proteinExistence type="predicted"/>
<sequence length="888" mass="98413">MSDHNQCSGVSFDQDNPDEMEVGMQMPSSGRKRLHSSGSSSSSQSDSSDLEVKRRRTGESASDINNLVNQVSILTNILMQNMCASNVTANKSVTAISDGQSSRLPVSEPTPGPSTSCLNFNLTRPAAVHESFVNNIPRLNLGVVNTSSKEPKVPKANPEHLHRLEVLQRFGDTAWKDVRYNDVLKIHNAAPGFVELQINDDLRQFIKGKDYVASSERLIAALCNALISQREVLNHCLQQFIDWTALPDSTLSPSNIYDKISECFLPSSKFHKISEEIMQLVCGKRAEYIETRRERILSEISNKNLREGLRKIPPSSSFLFDETLLRSYIQNTGGSDKWLQPWFSSEKSQAVNSRKVPSKPVQHNFRDLSNQPFRQKASESSYRKNHSTSSFKQNTKSKKSQALSWCDAARDASCPRICGPMLAGEPVCGSDGYIYPSLCEMRKKTCGKGVKLAPDQGSCSRAQGSKCEHRCTAERDPVCGTNGRTYLNRCMLQVEICRVGIGLSHLGACNNISAHRENCPVDCSQAPLDGPICGSDGNVYKSTCQMKLLTCGQGVVRTNKKHCQTTRHCRESCWRASRPTCGSDGKLYANACRMKATNCGKHVFEVPMAFCVSQERTSGGDPCPTECSGQKEKLVCGSDENIYRNECEMKMLNCGVSNRKLVKKVDMEKCKAKISKCMKVKCPAESDPVCGTDANVYDNPCLLKVATCLKGVQLAHFGNCTLLPRMETDCPESCDNSVEEPVCGSDGNVYKSECELRRQSCGQHVVAVAAPHCRTTALCRGRCPDTPAFVCGSDNRFYRNECLMKKENCGKHIYVVPLKRCLSRFQYAGCARVCSPEYDPVCGSDGKTYSNRCFLDMENCRSRSLVQLKHLGTCSDPIAEEPKNYLYR</sequence>
<dbReference type="InterPro" id="IPR036058">
    <property type="entry name" value="Kazal_dom_sf"/>
</dbReference>
<feature type="compositionally biased region" description="Low complexity" evidence="2">
    <location>
        <begin position="36"/>
        <end position="47"/>
    </location>
</feature>
<organism evidence="4 5">
    <name type="scientific">Brenthis ino</name>
    <name type="common">lesser marbled fritillary</name>
    <dbReference type="NCBI Taxonomy" id="405034"/>
    <lineage>
        <taxon>Eukaryota</taxon>
        <taxon>Metazoa</taxon>
        <taxon>Ecdysozoa</taxon>
        <taxon>Arthropoda</taxon>
        <taxon>Hexapoda</taxon>
        <taxon>Insecta</taxon>
        <taxon>Pterygota</taxon>
        <taxon>Neoptera</taxon>
        <taxon>Endopterygota</taxon>
        <taxon>Lepidoptera</taxon>
        <taxon>Glossata</taxon>
        <taxon>Ditrysia</taxon>
        <taxon>Papilionoidea</taxon>
        <taxon>Nymphalidae</taxon>
        <taxon>Heliconiinae</taxon>
        <taxon>Argynnini</taxon>
        <taxon>Brenthis</taxon>
    </lineage>
</organism>